<sequence length="185" mass="21450">MVNGALHSFMSSRKVSNKARLAVHEEGVLVPTLMYGSETWVWQKKHESRINAVEMRALRNMIGVKLSDRIRNSEIRKRCGLKEDVVTKIEKGMLRWFGHVERMNEERLTKKVYKASVNESVGRGRPRRTFLDQIRDVLKKDQVKSTLNHRACMKGIMKVDEAKQVCKDCSKWKELVSAYPYGKEA</sequence>
<dbReference type="PANTHER" id="PTHR47027">
    <property type="entry name" value="REVERSE TRANSCRIPTASE DOMAIN-CONTAINING PROTEIN"/>
    <property type="match status" value="1"/>
</dbReference>
<evidence type="ECO:0000313" key="1">
    <source>
        <dbReference type="EMBL" id="CAK1590351.1"/>
    </source>
</evidence>
<reference evidence="1 2" key="1">
    <citation type="submission" date="2023-11" db="EMBL/GenBank/DDBJ databases">
        <authorList>
            <person name="Hedman E."/>
            <person name="Englund M."/>
            <person name="Stromberg M."/>
            <person name="Nyberg Akerstrom W."/>
            <person name="Nylinder S."/>
            <person name="Jareborg N."/>
            <person name="Kallberg Y."/>
            <person name="Kronander E."/>
        </authorList>
    </citation>
    <scope>NUCLEOTIDE SEQUENCE [LARGE SCALE GENOMIC DNA]</scope>
</reference>
<gene>
    <name evidence="1" type="ORF">PARMNEM_LOCUS10725</name>
</gene>
<name>A0AAV1L4R2_9NEOP</name>
<organism evidence="1 2">
    <name type="scientific">Parnassius mnemosyne</name>
    <name type="common">clouded apollo</name>
    <dbReference type="NCBI Taxonomy" id="213953"/>
    <lineage>
        <taxon>Eukaryota</taxon>
        <taxon>Metazoa</taxon>
        <taxon>Ecdysozoa</taxon>
        <taxon>Arthropoda</taxon>
        <taxon>Hexapoda</taxon>
        <taxon>Insecta</taxon>
        <taxon>Pterygota</taxon>
        <taxon>Neoptera</taxon>
        <taxon>Endopterygota</taxon>
        <taxon>Lepidoptera</taxon>
        <taxon>Glossata</taxon>
        <taxon>Ditrysia</taxon>
        <taxon>Papilionoidea</taxon>
        <taxon>Papilionidae</taxon>
        <taxon>Parnassiinae</taxon>
        <taxon>Parnassini</taxon>
        <taxon>Parnassius</taxon>
        <taxon>Driopa</taxon>
    </lineage>
</organism>
<proteinExistence type="predicted"/>
<dbReference type="PANTHER" id="PTHR47027:SF30">
    <property type="entry name" value="THAP-TYPE DOMAIN-CONTAINING PROTEIN"/>
    <property type="match status" value="1"/>
</dbReference>
<protein>
    <submittedName>
        <fullName evidence="1">Uncharacterized protein</fullName>
    </submittedName>
</protein>
<keyword evidence="2" id="KW-1185">Reference proteome</keyword>
<dbReference type="EMBL" id="CAVLGL010000085">
    <property type="protein sequence ID" value="CAK1590351.1"/>
    <property type="molecule type" value="Genomic_DNA"/>
</dbReference>
<comment type="caution">
    <text evidence="1">The sequence shown here is derived from an EMBL/GenBank/DDBJ whole genome shotgun (WGS) entry which is preliminary data.</text>
</comment>
<dbReference type="AlphaFoldDB" id="A0AAV1L4R2"/>
<dbReference type="Proteomes" id="UP001314205">
    <property type="component" value="Unassembled WGS sequence"/>
</dbReference>
<evidence type="ECO:0000313" key="2">
    <source>
        <dbReference type="Proteomes" id="UP001314205"/>
    </source>
</evidence>
<accession>A0AAV1L4R2</accession>